<accession>A0AAW1QGK2</accession>
<evidence type="ECO:0000256" key="2">
    <source>
        <dbReference type="ARBA" id="ARBA00009265"/>
    </source>
</evidence>
<evidence type="ECO:0000256" key="3">
    <source>
        <dbReference type="ARBA" id="ARBA00023242"/>
    </source>
</evidence>
<dbReference type="PANTHER" id="PTHR13471">
    <property type="entry name" value="TETRATRICOPEPTIDE-LIKE HELICAL"/>
    <property type="match status" value="1"/>
</dbReference>
<dbReference type="GO" id="GO:1902369">
    <property type="term" value="P:negative regulation of RNA catabolic process"/>
    <property type="evidence" value="ECO:0007669"/>
    <property type="project" value="TreeGrafter"/>
</dbReference>
<sequence length="1299" mass="141434">MVFRSGIACTRTREREARLREAEAHFASSSSEGEDEEAAQPAERAQAQQAAGVATEQQQPLAREAGSSDSSADGQRRKHRRDNAGSKRKRKKEKDKKRHKESRQGKRPKTDLEKAAELDRRAARAGDISRTSAIPRWAAGVQPGEEVYFFDTRGDRNNIAYDGLYRMDIAAYQRVDPAGVAAGAAPRYGYAYVAGLGTEGDGHLQKAANGLRQRYFLAGQVRREYDRRLRRLHLGRSAVQRAQQREQQQRRLQMPMPAFIPVAAGGEQEAKPGVPAEAEAEEPGETAEQYLMRRTKEFNVATRERPYDLQLWLDFAAFQDEHVRSGRYRKGLEAAAAEKKIAILERALGHHPGSEQLLLALLEAAATISSADELRERWERVLSRHGGSARLWREYLSWRGTQFGAFNVSSIRETYMDALEALGSEQARRQREGAPGPVREEVERALVATFTDACRFDLHSGHSERAVACLQAVLEFNCFAPAMPPGSGSAAKLRLFEAFWESGVPLLGEANAKGWATWVMRHEMGLPQHDTAEPSVPGPSAADSEEPTEAEEGGGWSGWTHLKAAHETDMIEAELEEQDAAGVQDDQAEAEPEPGEVSETEEELMARLGMRLEEQMAGLDGAEGMRADIAVRWVAEERERDRLHWRPNRALSAEAAGSEGAAGGDEEELAAESRIKFSDIRYSLIALESEPLRLELTCRCLELLGVPLSQPPSSNTQGSIQAAAYVDALPAPLANVLLSPSWDVVQSPTWSPLGLAAVGGCGSRDADQPGDQAELWDQHVAWLRPEAQQDVDAPAAWFLAAEERRQFVSSLLTQLIEGPSRHHQPFCDALLAVEAACAPAAAANADATVDHNSVQVEHARGTAKRLLAQHRDSLELWGAYARLEGLARQFKAARKVYDTALGSLLAMPQAYAQHAPVFALSYAEMELSRSQSATQLLSSGPCSSALSSALSSAATSLTRKGKGSEVAASNASSAAMDAMLRALHVLAWFGHGGVYAPYKAPGKGEAGSAELAGSELLQARKGYQAMLTARVLATDGLLDAATCALVAAAALFEQLLPHIAALDAAAGQLLGSCRGVDGAAAIFEQSLAAATLEVRQQGAAHEELQVRYLRMLTHACLAGNPRVPPKRAHAKVAAALQVYPRNAELLGMLGFLEQRAHTMSRLRLTLRAACEATSSPLLWLMAIKCEAPLPGPHRVQALFEKALACKGSRACPLLWRAYLAYELARGRADAAKRVFLRAIHICPAAKALWLDGFASLTEQMSDKERSELLDIMRDKDLRIRTDVYEVLLAAMEGTLMADQ</sequence>
<comment type="subcellular location">
    <subcellularLocation>
        <location evidence="1">Nucleus</location>
    </subcellularLocation>
</comment>
<dbReference type="GO" id="GO:0006396">
    <property type="term" value="P:RNA processing"/>
    <property type="evidence" value="ECO:0007669"/>
    <property type="project" value="InterPro"/>
</dbReference>
<feature type="region of interest" description="Disordered" evidence="4">
    <location>
        <begin position="266"/>
        <end position="285"/>
    </location>
</feature>
<dbReference type="EMBL" id="JALJOR010000003">
    <property type="protein sequence ID" value="KAK9820400.1"/>
    <property type="molecule type" value="Genomic_DNA"/>
</dbReference>
<proteinExistence type="inferred from homology"/>
<dbReference type="InterPro" id="IPR011990">
    <property type="entry name" value="TPR-like_helical_dom_sf"/>
</dbReference>
<gene>
    <name evidence="5" type="ORF">WJX72_009973</name>
</gene>
<evidence type="ECO:0000256" key="4">
    <source>
        <dbReference type="SAM" id="MobiDB-lite"/>
    </source>
</evidence>
<organism evidence="5 6">
    <name type="scientific">[Myrmecia] bisecta</name>
    <dbReference type="NCBI Taxonomy" id="41462"/>
    <lineage>
        <taxon>Eukaryota</taxon>
        <taxon>Viridiplantae</taxon>
        <taxon>Chlorophyta</taxon>
        <taxon>core chlorophytes</taxon>
        <taxon>Trebouxiophyceae</taxon>
        <taxon>Trebouxiales</taxon>
        <taxon>Trebouxiaceae</taxon>
        <taxon>Myrmecia</taxon>
    </lineage>
</organism>
<feature type="region of interest" description="Disordered" evidence="4">
    <location>
        <begin position="528"/>
        <end position="558"/>
    </location>
</feature>
<dbReference type="Gene3D" id="1.25.40.10">
    <property type="entry name" value="Tetratricopeptide repeat domain"/>
    <property type="match status" value="3"/>
</dbReference>
<keyword evidence="6" id="KW-1185">Reference proteome</keyword>
<dbReference type="Proteomes" id="UP001489004">
    <property type="component" value="Unassembled WGS sequence"/>
</dbReference>
<dbReference type="SUPFAM" id="SSF48452">
    <property type="entry name" value="TPR-like"/>
    <property type="match status" value="2"/>
</dbReference>
<feature type="region of interest" description="Disordered" evidence="4">
    <location>
        <begin position="1"/>
        <end position="127"/>
    </location>
</feature>
<feature type="compositionally biased region" description="Basic residues" evidence="4">
    <location>
        <begin position="76"/>
        <end position="101"/>
    </location>
</feature>
<feature type="compositionally biased region" description="Acidic residues" evidence="4">
    <location>
        <begin position="586"/>
        <end position="601"/>
    </location>
</feature>
<protein>
    <recommendedName>
        <fullName evidence="7">NRDE2-like protein</fullName>
    </recommendedName>
</protein>
<dbReference type="InterPro" id="IPR003107">
    <property type="entry name" value="HAT"/>
</dbReference>
<evidence type="ECO:0008006" key="7">
    <source>
        <dbReference type="Google" id="ProtNLM"/>
    </source>
</evidence>
<feature type="compositionally biased region" description="Low complexity" evidence="4">
    <location>
        <begin position="39"/>
        <end position="59"/>
    </location>
</feature>
<dbReference type="PANTHER" id="PTHR13471:SF0">
    <property type="entry name" value="NUCLEAR EXOSOME REGULATOR NRDE2"/>
    <property type="match status" value="1"/>
</dbReference>
<feature type="region of interest" description="Disordered" evidence="4">
    <location>
        <begin position="578"/>
        <end position="601"/>
    </location>
</feature>
<dbReference type="SMART" id="SM00386">
    <property type="entry name" value="HAT"/>
    <property type="match status" value="6"/>
</dbReference>
<evidence type="ECO:0000313" key="6">
    <source>
        <dbReference type="Proteomes" id="UP001489004"/>
    </source>
</evidence>
<evidence type="ECO:0000256" key="1">
    <source>
        <dbReference type="ARBA" id="ARBA00004123"/>
    </source>
</evidence>
<feature type="compositionally biased region" description="Acidic residues" evidence="4">
    <location>
        <begin position="543"/>
        <end position="552"/>
    </location>
</feature>
<dbReference type="GO" id="GO:0071013">
    <property type="term" value="C:catalytic step 2 spliceosome"/>
    <property type="evidence" value="ECO:0007669"/>
    <property type="project" value="TreeGrafter"/>
</dbReference>
<comment type="caution">
    <text evidence="5">The sequence shown here is derived from an EMBL/GenBank/DDBJ whole genome shotgun (WGS) entry which is preliminary data.</text>
</comment>
<reference evidence="5 6" key="1">
    <citation type="journal article" date="2024" name="Nat. Commun.">
        <title>Phylogenomics reveals the evolutionary origins of lichenization in chlorophyte algae.</title>
        <authorList>
            <person name="Puginier C."/>
            <person name="Libourel C."/>
            <person name="Otte J."/>
            <person name="Skaloud P."/>
            <person name="Haon M."/>
            <person name="Grisel S."/>
            <person name="Petersen M."/>
            <person name="Berrin J.G."/>
            <person name="Delaux P.M."/>
            <person name="Dal Grande F."/>
            <person name="Keller J."/>
        </authorList>
    </citation>
    <scope>NUCLEOTIDE SEQUENCE [LARGE SCALE GENOMIC DNA]</scope>
    <source>
        <strain evidence="5 6">SAG 2043</strain>
    </source>
</reference>
<dbReference type="InterPro" id="IPR013633">
    <property type="entry name" value="NRDE-2"/>
</dbReference>
<name>A0AAW1QGK2_9CHLO</name>
<dbReference type="Pfam" id="PF08424">
    <property type="entry name" value="NRDE-2"/>
    <property type="match status" value="1"/>
</dbReference>
<feature type="compositionally biased region" description="Basic and acidic residues" evidence="4">
    <location>
        <begin position="102"/>
        <end position="124"/>
    </location>
</feature>
<evidence type="ECO:0000313" key="5">
    <source>
        <dbReference type="EMBL" id="KAK9820400.1"/>
    </source>
</evidence>
<dbReference type="GO" id="GO:0031048">
    <property type="term" value="P:regulatory ncRNA-mediated heterochromatin formation"/>
    <property type="evidence" value="ECO:0007669"/>
    <property type="project" value="TreeGrafter"/>
</dbReference>
<feature type="compositionally biased region" description="Basic and acidic residues" evidence="4">
    <location>
        <begin position="11"/>
        <end position="24"/>
    </location>
</feature>
<comment type="similarity">
    <text evidence="2">Belongs to the NRDE2 family.</text>
</comment>
<keyword evidence="3" id="KW-0539">Nucleus</keyword>